<organism evidence="3 5">
    <name type="scientific">Streptococcus agalactiae</name>
    <dbReference type="NCBI Taxonomy" id="1311"/>
    <lineage>
        <taxon>Bacteria</taxon>
        <taxon>Bacillati</taxon>
        <taxon>Bacillota</taxon>
        <taxon>Bacilli</taxon>
        <taxon>Lactobacillales</taxon>
        <taxon>Streptococcaceae</taxon>
        <taxon>Streptococcus</taxon>
    </lineage>
</organism>
<feature type="transmembrane region" description="Helical" evidence="1">
    <location>
        <begin position="161"/>
        <end position="182"/>
    </location>
</feature>
<proteinExistence type="predicted"/>
<protein>
    <submittedName>
        <fullName evidence="3">Uncharacterized protein</fullName>
    </submittedName>
</protein>
<evidence type="ECO:0000313" key="2">
    <source>
        <dbReference type="EMBL" id="KLL38776.1"/>
    </source>
</evidence>
<sequence length="360" mass="42827">MTSREIAIIIWGIVFLLWLLYNSRKNGIWNSFRDLLSSIITLIKLPLSQWMIFTNIFVIVLISSFWQADLQLSYWYIKDYLIVFLFTIFPTVLLLKEHSVIEIVRNKGKELLFINTTLLFISSTYTFSLPVELLIVFLLIILSIFLAVSKTKKEFQQIGMIFSFFLSLIGLVVLFGAIKEFFNNISDVKSFGFWISYAFELFVILINIPVLYIAQKIIIIEKMIAHSDYPNTIFSFVRYYYRWYRRKIKFKKLIVEDYVLDVTIEKYIFGYPKISVYAKKERHSKDEILNFIALVISRRYKVEGLSRRIDKFPVYIEVVDKKKQTLALWTEEFLSKRNHFYNPFTGKKVEEIYPSILMLQ</sequence>
<evidence type="ECO:0000256" key="1">
    <source>
        <dbReference type="SAM" id="Phobius"/>
    </source>
</evidence>
<feature type="transmembrane region" description="Helical" evidence="1">
    <location>
        <begin position="35"/>
        <end position="62"/>
    </location>
</feature>
<dbReference type="EMBL" id="UHEQ01000004">
    <property type="protein sequence ID" value="SUN13929.1"/>
    <property type="molecule type" value="Genomic_DNA"/>
</dbReference>
<reference evidence="3 5" key="2">
    <citation type="submission" date="2018-06" db="EMBL/GenBank/DDBJ databases">
        <authorList>
            <consortium name="Pathogen Informatics"/>
            <person name="Doyle S."/>
        </authorList>
    </citation>
    <scope>NUCLEOTIDE SEQUENCE [LARGE SCALE GENOMIC DNA]</scope>
    <source>
        <strain evidence="3 5">NCTC8185</strain>
    </source>
</reference>
<keyword evidence="1" id="KW-0812">Transmembrane</keyword>
<gene>
    <name evidence="3" type="ORF">NCTC8185_01198</name>
    <name evidence="2" type="ORF">WA04_05860</name>
</gene>
<keyword evidence="1" id="KW-0472">Membrane</keyword>
<feature type="transmembrane region" description="Helical" evidence="1">
    <location>
        <begin position="6"/>
        <end position="23"/>
    </location>
</feature>
<dbReference type="RefSeq" id="WP_000203894.1">
    <property type="nucleotide sequence ID" value="NZ_CGHZ01000002.1"/>
</dbReference>
<evidence type="ECO:0000313" key="3">
    <source>
        <dbReference type="EMBL" id="SUN13929.1"/>
    </source>
</evidence>
<name>A0A8B4RDJ9_STRAG</name>
<accession>A0A8B4RDJ9</accession>
<comment type="caution">
    <text evidence="3">The sequence shown here is derived from an EMBL/GenBank/DDBJ whole genome shotgun (WGS) entry which is preliminary data.</text>
</comment>
<feature type="transmembrane region" description="Helical" evidence="1">
    <location>
        <begin position="133"/>
        <end position="149"/>
    </location>
</feature>
<feature type="transmembrane region" description="Helical" evidence="1">
    <location>
        <begin position="74"/>
        <end position="95"/>
    </location>
</feature>
<keyword evidence="1" id="KW-1133">Transmembrane helix</keyword>
<feature type="transmembrane region" description="Helical" evidence="1">
    <location>
        <begin position="194"/>
        <end position="214"/>
    </location>
</feature>
<evidence type="ECO:0000313" key="5">
    <source>
        <dbReference type="Proteomes" id="UP000254076"/>
    </source>
</evidence>
<dbReference type="Proteomes" id="UP000035346">
    <property type="component" value="Unassembled WGS sequence"/>
</dbReference>
<dbReference type="Proteomes" id="UP000254076">
    <property type="component" value="Unassembled WGS sequence"/>
</dbReference>
<evidence type="ECO:0000313" key="4">
    <source>
        <dbReference type="Proteomes" id="UP000035346"/>
    </source>
</evidence>
<dbReference type="EMBL" id="LBKL01000067">
    <property type="protein sequence ID" value="KLL38776.1"/>
    <property type="molecule type" value="Genomic_DNA"/>
</dbReference>
<dbReference type="AlphaFoldDB" id="A0A8B4RDJ9"/>
<reference evidence="2 4" key="1">
    <citation type="journal article" date="2015" name="PLoS ONE">
        <title>Genomic analysis reveals the molecular basis for capsule loss in the group B streptococcus population.</title>
        <authorList>
            <consortium name="DEVANI Consortium"/>
            <person name="Rosini R."/>
            <person name="Campisi E."/>
            <person name="De Chiara M."/>
            <person name="Tettelin H."/>
            <person name="Rinaudo D."/>
            <person name="Toniolo C."/>
            <person name="Metruccio M."/>
            <person name="Guidotti S."/>
            <person name="Sorensen U.B."/>
            <person name="Kilian M."/>
            <person name="Ramirez M."/>
            <person name="Janulczyk R."/>
            <person name="Donati C."/>
            <person name="Grandi G."/>
            <person name="Margarit I."/>
        </authorList>
    </citation>
    <scope>NUCLEOTIDE SEQUENCE [LARGE SCALE GENOMIC DNA]</scope>
    <source>
        <strain evidence="2 4">DK-B-USS-215</strain>
    </source>
</reference>